<protein>
    <submittedName>
        <fullName evidence="2">CopD family protein</fullName>
    </submittedName>
</protein>
<feature type="transmembrane region" description="Helical" evidence="1">
    <location>
        <begin position="83"/>
        <end position="104"/>
    </location>
</feature>
<dbReference type="EMBL" id="JAGXTP010000001">
    <property type="protein sequence ID" value="MBS3849556.1"/>
    <property type="molecule type" value="Genomic_DNA"/>
</dbReference>
<feature type="transmembrane region" description="Helical" evidence="1">
    <location>
        <begin position="116"/>
        <end position="135"/>
    </location>
</feature>
<dbReference type="RefSeq" id="WP_212659020.1">
    <property type="nucleotide sequence ID" value="NZ_JAGXTP010000001.1"/>
</dbReference>
<proteinExistence type="predicted"/>
<feature type="transmembrane region" description="Helical" evidence="1">
    <location>
        <begin position="6"/>
        <end position="28"/>
    </location>
</feature>
<reference evidence="2" key="1">
    <citation type="submission" date="2021-04" db="EMBL/GenBank/DDBJ databases">
        <title>Devosia litorisediminis sp. nov., isolated from a sand dune.</title>
        <authorList>
            <person name="Park S."/>
            <person name="Yoon J.-H."/>
        </authorList>
    </citation>
    <scope>NUCLEOTIDE SEQUENCE</scope>
    <source>
        <strain evidence="2">BSSL-BM10</strain>
    </source>
</reference>
<dbReference type="AlphaFoldDB" id="A0A942EGN0"/>
<name>A0A942EGN0_9HYPH</name>
<dbReference type="Pfam" id="PF03653">
    <property type="entry name" value="UPF0093"/>
    <property type="match status" value="1"/>
</dbReference>
<dbReference type="InterPro" id="IPR005265">
    <property type="entry name" value="HemJ-like"/>
</dbReference>
<keyword evidence="1" id="KW-0472">Membrane</keyword>
<keyword evidence="1" id="KW-0812">Transmembrane</keyword>
<comment type="caution">
    <text evidence="2">The sequence shown here is derived from an EMBL/GenBank/DDBJ whole genome shotgun (WGS) entry which is preliminary data.</text>
</comment>
<organism evidence="2 3">
    <name type="scientific">Devosia litorisediminis</name>
    <dbReference type="NCBI Taxonomy" id="2829817"/>
    <lineage>
        <taxon>Bacteria</taxon>
        <taxon>Pseudomonadati</taxon>
        <taxon>Pseudomonadota</taxon>
        <taxon>Alphaproteobacteria</taxon>
        <taxon>Hyphomicrobiales</taxon>
        <taxon>Devosiaceae</taxon>
        <taxon>Devosia</taxon>
    </lineage>
</organism>
<accession>A0A942EGN0</accession>
<keyword evidence="1" id="KW-1133">Transmembrane helix</keyword>
<evidence type="ECO:0000313" key="3">
    <source>
        <dbReference type="Proteomes" id="UP000678281"/>
    </source>
</evidence>
<evidence type="ECO:0000313" key="2">
    <source>
        <dbReference type="EMBL" id="MBS3849556.1"/>
    </source>
</evidence>
<gene>
    <name evidence="2" type="ORF">KD146_12695</name>
</gene>
<sequence>MIATLLKAAHILAIGLWAAGLLSLPLLFAQRRGLEDKALYDLHNFTRFLYVAIVSPAAFVAIASGTGLIFVEATFTPWFSVKLAFVGAMVLIHVTTGLVILRLFEPGQRYSPLRLAITMVLTGAVIASILIVVLGKPELMRFGPLDDFFAPGALGQGLPDSIAWWR</sequence>
<evidence type="ECO:0000256" key="1">
    <source>
        <dbReference type="SAM" id="Phobius"/>
    </source>
</evidence>
<keyword evidence="3" id="KW-1185">Reference proteome</keyword>
<dbReference type="Proteomes" id="UP000678281">
    <property type="component" value="Unassembled WGS sequence"/>
</dbReference>
<feature type="transmembrane region" description="Helical" evidence="1">
    <location>
        <begin position="48"/>
        <end position="71"/>
    </location>
</feature>